<evidence type="ECO:0000256" key="5">
    <source>
        <dbReference type="ARBA" id="ARBA00022777"/>
    </source>
</evidence>
<dbReference type="CDD" id="cd00082">
    <property type="entry name" value="HisKA"/>
    <property type="match status" value="1"/>
</dbReference>
<evidence type="ECO:0000256" key="2">
    <source>
        <dbReference type="ARBA" id="ARBA00012438"/>
    </source>
</evidence>
<evidence type="ECO:0000256" key="6">
    <source>
        <dbReference type="ARBA" id="ARBA00023012"/>
    </source>
</evidence>
<proteinExistence type="predicted"/>
<dbReference type="OrthoDB" id="3369at2157"/>
<evidence type="ECO:0000313" key="11">
    <source>
        <dbReference type="Proteomes" id="UP000011514"/>
    </source>
</evidence>
<dbReference type="InterPro" id="IPR003594">
    <property type="entry name" value="HATPase_dom"/>
</dbReference>
<dbReference type="SUPFAM" id="SSF55874">
    <property type="entry name" value="ATPase domain of HSP90 chaperone/DNA topoisomerase II/histidine kinase"/>
    <property type="match status" value="1"/>
</dbReference>
<evidence type="ECO:0000256" key="8">
    <source>
        <dbReference type="SAM" id="Phobius"/>
    </source>
</evidence>
<evidence type="ECO:0000259" key="9">
    <source>
        <dbReference type="PROSITE" id="PS50109"/>
    </source>
</evidence>
<dbReference type="InterPro" id="IPR031621">
    <property type="entry name" value="HisKA_7TM"/>
</dbReference>
<feature type="region of interest" description="Disordered" evidence="7">
    <location>
        <begin position="562"/>
        <end position="585"/>
    </location>
</feature>
<accession>M0E8Z0</accession>
<dbReference type="EMBL" id="AOJE01000010">
    <property type="protein sequence ID" value="ELZ42864.1"/>
    <property type="molecule type" value="Genomic_DNA"/>
</dbReference>
<evidence type="ECO:0000256" key="7">
    <source>
        <dbReference type="SAM" id="MobiDB-lite"/>
    </source>
</evidence>
<feature type="transmembrane region" description="Helical" evidence="8">
    <location>
        <begin position="175"/>
        <end position="192"/>
    </location>
</feature>
<keyword evidence="3" id="KW-0597">Phosphoprotein</keyword>
<dbReference type="EC" id="2.7.13.3" evidence="2"/>
<dbReference type="InterPro" id="IPR036890">
    <property type="entry name" value="HATPase_C_sf"/>
</dbReference>
<dbReference type="RefSeq" id="WP_004046428.1">
    <property type="nucleotide sequence ID" value="NZ_AOJE01000010.1"/>
</dbReference>
<comment type="catalytic activity">
    <reaction evidence="1">
        <text>ATP + protein L-histidine = ADP + protein N-phospho-L-histidine.</text>
        <dbReference type="EC" id="2.7.13.3"/>
    </reaction>
</comment>
<feature type="domain" description="Histidine kinase" evidence="9">
    <location>
        <begin position="351"/>
        <end position="559"/>
    </location>
</feature>
<feature type="transmembrane region" description="Helical" evidence="8">
    <location>
        <begin position="142"/>
        <end position="163"/>
    </location>
</feature>
<dbReference type="PATRIC" id="fig|1227484.4.peg.552"/>
<dbReference type="PANTHER" id="PTHR43711:SF1">
    <property type="entry name" value="HISTIDINE KINASE 1"/>
    <property type="match status" value="1"/>
</dbReference>
<dbReference type="STRING" id="1227484.C471_02690"/>
<dbReference type="InterPro" id="IPR003661">
    <property type="entry name" value="HisK_dim/P_dom"/>
</dbReference>
<keyword evidence="8" id="KW-0472">Membrane</keyword>
<keyword evidence="8" id="KW-1133">Transmembrane helix</keyword>
<feature type="transmembrane region" description="Helical" evidence="8">
    <location>
        <begin position="198"/>
        <end position="221"/>
    </location>
</feature>
<dbReference type="Proteomes" id="UP000011514">
    <property type="component" value="Unassembled WGS sequence"/>
</dbReference>
<sequence>MDHVFLAHVSVFALSALACLAALPRALRVGHPETREGLVALLLAVAVWAGGYVGYLVAPDETLKTACYIVGFVFALLAVGAWLYFCAAYTGRSPRHAPYRWLVVGLFAAMSLLKVTNPVHELYFTTTWVTEPFPHLTIRHELLYWAVLGLSYAVIAVGFFMLIEQFYYAGADSRPLVALVGVTAIPTAATVFGGELSWLLPLMYEPPGVALFAVGTLFVYVRRFEAIRFAAESDAAAIFLDQSGRVRDYNRAASLLFPPLRGAIGEPLESVLPRLAIDRDADGVIAVEGATDGEEGAPSRTTAFFHVSRNAFTAGGVPAGELLTVADVTDRERYRIRLEERTEQLEALNRVVRHDIRNDMAVIHGWAEALRDHVDEDGRDALDRVLRKSAHVIELTETARDFVDSLTGDAVLEVKPVDLCDVLTAEVQAARDSFPNATVRVPEDPPRATVLANEMLASVFRNLLNNAVQHNDTDAPEVTVTCEETDDRIRVRVADNGPGVPDTEKEVVFGKGEKGLDSAGSGIGLYLVSVLTRQFGGDVWVEDNEPRGAVFVVELARAEGEEQPGERAVGGDAVVGGAAIGDDRS</sequence>
<dbReference type="SMART" id="SM00388">
    <property type="entry name" value="HisKA"/>
    <property type="match status" value="1"/>
</dbReference>
<dbReference type="Gene3D" id="3.30.450.20">
    <property type="entry name" value="PAS domain"/>
    <property type="match status" value="1"/>
</dbReference>
<feature type="transmembrane region" description="Helical" evidence="8">
    <location>
        <begin position="6"/>
        <end position="26"/>
    </location>
</feature>
<dbReference type="eggNOG" id="arCOG02327">
    <property type="taxonomic scope" value="Archaea"/>
</dbReference>
<keyword evidence="11" id="KW-1185">Reference proteome</keyword>
<dbReference type="Gene3D" id="3.30.565.10">
    <property type="entry name" value="Histidine kinase-like ATPase, C-terminal domain"/>
    <property type="match status" value="1"/>
</dbReference>
<feature type="transmembrane region" description="Helical" evidence="8">
    <location>
        <begin position="97"/>
        <end position="115"/>
    </location>
</feature>
<dbReference type="PANTHER" id="PTHR43711">
    <property type="entry name" value="TWO-COMPONENT HISTIDINE KINASE"/>
    <property type="match status" value="1"/>
</dbReference>
<dbReference type="GO" id="GO:0000155">
    <property type="term" value="F:phosphorelay sensor kinase activity"/>
    <property type="evidence" value="ECO:0007669"/>
    <property type="project" value="InterPro"/>
</dbReference>
<keyword evidence="6" id="KW-0902">Two-component regulatory system</keyword>
<dbReference type="SUPFAM" id="SSF47384">
    <property type="entry name" value="Homodimeric domain of signal transducing histidine kinase"/>
    <property type="match status" value="1"/>
</dbReference>
<dbReference type="InterPro" id="IPR005467">
    <property type="entry name" value="His_kinase_dom"/>
</dbReference>
<dbReference type="InterPro" id="IPR004358">
    <property type="entry name" value="Sig_transdc_His_kin-like_C"/>
</dbReference>
<evidence type="ECO:0000313" key="10">
    <source>
        <dbReference type="EMBL" id="ELZ42864.1"/>
    </source>
</evidence>
<dbReference type="AlphaFoldDB" id="M0E8Z0"/>
<dbReference type="PROSITE" id="PS50109">
    <property type="entry name" value="HIS_KIN"/>
    <property type="match status" value="1"/>
</dbReference>
<dbReference type="Pfam" id="PF02518">
    <property type="entry name" value="HATPase_c"/>
    <property type="match status" value="1"/>
</dbReference>
<keyword evidence="5 10" id="KW-0418">Kinase</keyword>
<evidence type="ECO:0000256" key="4">
    <source>
        <dbReference type="ARBA" id="ARBA00022679"/>
    </source>
</evidence>
<evidence type="ECO:0000256" key="1">
    <source>
        <dbReference type="ARBA" id="ARBA00000085"/>
    </source>
</evidence>
<dbReference type="SMART" id="SM00387">
    <property type="entry name" value="HATPase_c"/>
    <property type="match status" value="1"/>
</dbReference>
<dbReference type="PRINTS" id="PR00344">
    <property type="entry name" value="BCTRLSENSOR"/>
</dbReference>
<dbReference type="InterPro" id="IPR036097">
    <property type="entry name" value="HisK_dim/P_sf"/>
</dbReference>
<name>M0E8Z0_9EURY</name>
<dbReference type="Pfam" id="PF00512">
    <property type="entry name" value="HisKA"/>
    <property type="match status" value="1"/>
</dbReference>
<dbReference type="Pfam" id="PF16927">
    <property type="entry name" value="HisKA_7TM"/>
    <property type="match status" value="1"/>
</dbReference>
<keyword evidence="8" id="KW-0812">Transmembrane</keyword>
<comment type="caution">
    <text evidence="10">The sequence shown here is derived from an EMBL/GenBank/DDBJ whole genome shotgun (WGS) entry which is preliminary data.</text>
</comment>
<protein>
    <recommendedName>
        <fullName evidence="2">histidine kinase</fullName>
        <ecNumber evidence="2">2.7.13.3</ecNumber>
    </recommendedName>
</protein>
<dbReference type="InterPro" id="IPR050736">
    <property type="entry name" value="Sensor_HK_Regulatory"/>
</dbReference>
<feature type="transmembrane region" description="Helical" evidence="8">
    <location>
        <begin position="38"/>
        <end position="57"/>
    </location>
</feature>
<gene>
    <name evidence="10" type="ORF">C471_02690</name>
</gene>
<organism evidence="10 11">
    <name type="scientific">Halorubrum saccharovorum DSM 1137</name>
    <dbReference type="NCBI Taxonomy" id="1227484"/>
    <lineage>
        <taxon>Archaea</taxon>
        <taxon>Methanobacteriati</taxon>
        <taxon>Methanobacteriota</taxon>
        <taxon>Stenosarchaea group</taxon>
        <taxon>Halobacteria</taxon>
        <taxon>Halobacteriales</taxon>
        <taxon>Haloferacaceae</taxon>
        <taxon>Halorubrum</taxon>
    </lineage>
</organism>
<feature type="transmembrane region" description="Helical" evidence="8">
    <location>
        <begin position="63"/>
        <end position="85"/>
    </location>
</feature>
<keyword evidence="4" id="KW-0808">Transferase</keyword>
<reference evidence="10 11" key="1">
    <citation type="journal article" date="2014" name="PLoS Genet.">
        <title>Phylogenetically driven sequencing of extremely halophilic archaea reveals strategies for static and dynamic osmo-response.</title>
        <authorList>
            <person name="Becker E.A."/>
            <person name="Seitzer P.M."/>
            <person name="Tritt A."/>
            <person name="Larsen D."/>
            <person name="Krusor M."/>
            <person name="Yao A.I."/>
            <person name="Wu D."/>
            <person name="Madern D."/>
            <person name="Eisen J.A."/>
            <person name="Darling A.E."/>
            <person name="Facciotti M.T."/>
        </authorList>
    </citation>
    <scope>NUCLEOTIDE SEQUENCE [LARGE SCALE GENOMIC DNA]</scope>
    <source>
        <strain evidence="10 11">DSM 1137</strain>
    </source>
</reference>
<evidence type="ECO:0000256" key="3">
    <source>
        <dbReference type="ARBA" id="ARBA00022553"/>
    </source>
</evidence>